<name>A0AA37WLL9_9GAMM</name>
<protein>
    <submittedName>
        <fullName evidence="1">ABC transporter substrate-binding protein</fullName>
    </submittedName>
</protein>
<accession>A0AA37WLL9</accession>
<proteinExistence type="predicted"/>
<organism evidence="1 2">
    <name type="scientific">Marinibactrum halimedae</name>
    <dbReference type="NCBI Taxonomy" id="1444977"/>
    <lineage>
        <taxon>Bacteria</taxon>
        <taxon>Pseudomonadati</taxon>
        <taxon>Pseudomonadota</taxon>
        <taxon>Gammaproteobacteria</taxon>
        <taxon>Cellvibrionales</taxon>
        <taxon>Cellvibrionaceae</taxon>
        <taxon>Marinibactrum</taxon>
    </lineage>
</organism>
<comment type="caution">
    <text evidence="1">The sequence shown here is derived from an EMBL/GenBank/DDBJ whole genome shotgun (WGS) entry which is preliminary data.</text>
</comment>
<dbReference type="SUPFAM" id="SSF53850">
    <property type="entry name" value="Periplasmic binding protein-like II"/>
    <property type="match status" value="1"/>
</dbReference>
<dbReference type="AlphaFoldDB" id="A0AA37WLL9"/>
<dbReference type="Proteomes" id="UP001156870">
    <property type="component" value="Unassembled WGS sequence"/>
</dbReference>
<keyword evidence="2" id="KW-1185">Reference proteome</keyword>
<sequence>MLVLRFILLFFFFSTARAVENISLSSSRPLDSPDGQYLYLVYNEAFRRLGIKLHYVYVPSKRALSMVYKGEVDGEISRGSWYGHYHPLLVRIEESHWENAFVAVVNDPKIQLDGWESLRGTEYRVSCSTGTQICDANLPKLIRSDQLRPITRSLQGLKMLLANRTDVLILSETRAQTLINHPELPTEKLYIAGVLGSFYGYAYLHKRYRHIVPKVSVVLKNMKEEGLLNQYWKKVGMKELLKSRQTISSQSINDQSVN</sequence>
<reference evidence="1 2" key="1">
    <citation type="journal article" date="2014" name="Int. J. Syst. Evol. Microbiol.">
        <title>Complete genome sequence of Corynebacterium casei LMG S-19264T (=DSM 44701T), isolated from a smear-ripened cheese.</title>
        <authorList>
            <consortium name="US DOE Joint Genome Institute (JGI-PGF)"/>
            <person name="Walter F."/>
            <person name="Albersmeier A."/>
            <person name="Kalinowski J."/>
            <person name="Ruckert C."/>
        </authorList>
    </citation>
    <scope>NUCLEOTIDE SEQUENCE [LARGE SCALE GENOMIC DNA]</scope>
    <source>
        <strain evidence="1 2">NBRC 110095</strain>
    </source>
</reference>
<dbReference type="EMBL" id="BSPD01000034">
    <property type="protein sequence ID" value="GLS25743.1"/>
    <property type="molecule type" value="Genomic_DNA"/>
</dbReference>
<gene>
    <name evidence="1" type="ORF">GCM10007877_14570</name>
</gene>
<evidence type="ECO:0000313" key="2">
    <source>
        <dbReference type="Proteomes" id="UP001156870"/>
    </source>
</evidence>
<evidence type="ECO:0000313" key="1">
    <source>
        <dbReference type="EMBL" id="GLS25743.1"/>
    </source>
</evidence>
<dbReference type="Gene3D" id="3.40.190.10">
    <property type="entry name" value="Periplasmic binding protein-like II"/>
    <property type="match status" value="2"/>
</dbReference>